<dbReference type="KEGG" id="bsen:DP114_19010"/>
<evidence type="ECO:0000313" key="1">
    <source>
        <dbReference type="EMBL" id="QDL09707.1"/>
    </source>
</evidence>
<dbReference type="RefSeq" id="WP_169264006.1">
    <property type="nucleotide sequence ID" value="NZ_CAWOXK010000001.1"/>
</dbReference>
<protein>
    <submittedName>
        <fullName evidence="1">Uncharacterized protein</fullName>
    </submittedName>
</protein>
<dbReference type="AlphaFoldDB" id="A0A856MKK2"/>
<organism evidence="1 2">
    <name type="scientific">Brasilonema sennae CENA114</name>
    <dbReference type="NCBI Taxonomy" id="415709"/>
    <lineage>
        <taxon>Bacteria</taxon>
        <taxon>Bacillati</taxon>
        <taxon>Cyanobacteriota</taxon>
        <taxon>Cyanophyceae</taxon>
        <taxon>Nostocales</taxon>
        <taxon>Scytonemataceae</taxon>
        <taxon>Brasilonema</taxon>
        <taxon>Bromeliae group (in: Brasilonema)</taxon>
    </lineage>
</organism>
<reference evidence="1 2" key="1">
    <citation type="submission" date="2018-06" db="EMBL/GenBank/DDBJ databases">
        <title>Comparative genomics of Brasilonema spp. strains.</title>
        <authorList>
            <person name="Alvarenga D.O."/>
            <person name="Fiore M.F."/>
            <person name="Varani A.M."/>
        </authorList>
    </citation>
    <scope>NUCLEOTIDE SEQUENCE [LARGE SCALE GENOMIC DNA]</scope>
    <source>
        <strain evidence="1 2">CENA114</strain>
    </source>
</reference>
<accession>A0A856MKK2</accession>
<dbReference type="Proteomes" id="UP000503129">
    <property type="component" value="Chromosome"/>
</dbReference>
<evidence type="ECO:0000313" key="2">
    <source>
        <dbReference type="Proteomes" id="UP000503129"/>
    </source>
</evidence>
<dbReference type="EMBL" id="CP030118">
    <property type="protein sequence ID" value="QDL09707.1"/>
    <property type="molecule type" value="Genomic_DNA"/>
</dbReference>
<sequence>MSKITVSDLAFDSKSFINEVAETESSSVNGGSEALTFATNFGPYTLKIFEILQNSFLKGTGIFAIAELAK</sequence>
<keyword evidence="2" id="KW-1185">Reference proteome</keyword>
<name>A0A856MKK2_9CYAN</name>
<gene>
    <name evidence="1" type="ORF">DP114_19010</name>
</gene>
<proteinExistence type="predicted"/>